<dbReference type="OrthoDB" id="9776669at2"/>
<keyword evidence="2" id="KW-0675">Receptor</keyword>
<gene>
    <name evidence="2" type="ORF">Apau_0413</name>
</gene>
<dbReference type="AlphaFoldDB" id="E3CZF5"/>
<evidence type="ECO:0000313" key="3">
    <source>
        <dbReference type="Proteomes" id="UP000005096"/>
    </source>
</evidence>
<proteinExistence type="predicted"/>
<accession>E3CZF5</accession>
<dbReference type="EMBL" id="CM001022">
    <property type="protein sequence ID" value="EFQ22847.1"/>
    <property type="molecule type" value="Genomic_DNA"/>
</dbReference>
<dbReference type="RefSeq" id="WP_006299997.1">
    <property type="nucleotide sequence ID" value="NZ_CM001022.1"/>
</dbReference>
<dbReference type="PANTHER" id="PTHR42941">
    <property type="entry name" value="SLL1037 PROTEIN"/>
    <property type="match status" value="1"/>
</dbReference>
<dbReference type="eggNOG" id="COG2358">
    <property type="taxonomic scope" value="Bacteria"/>
</dbReference>
<dbReference type="CDD" id="cd13520">
    <property type="entry name" value="PBP2_TAXI_TRAP"/>
    <property type="match status" value="1"/>
</dbReference>
<name>E3CZF5_9BACT</name>
<dbReference type="Pfam" id="PF16868">
    <property type="entry name" value="NMT1_3"/>
    <property type="match status" value="1"/>
</dbReference>
<protein>
    <submittedName>
        <fullName evidence="2">TRAP transporter solute receptor, TAXI family</fullName>
    </submittedName>
</protein>
<dbReference type="NCBIfam" id="TIGR02122">
    <property type="entry name" value="TRAP_TAXI"/>
    <property type="match status" value="1"/>
</dbReference>
<organism evidence="2 3">
    <name type="scientific">Aminomonas paucivorans DSM 12260</name>
    <dbReference type="NCBI Taxonomy" id="584708"/>
    <lineage>
        <taxon>Bacteria</taxon>
        <taxon>Thermotogati</taxon>
        <taxon>Synergistota</taxon>
        <taxon>Synergistia</taxon>
        <taxon>Synergistales</taxon>
        <taxon>Synergistaceae</taxon>
        <taxon>Aminomonas</taxon>
    </lineage>
</organism>
<dbReference type="InterPro" id="IPR011852">
    <property type="entry name" value="TRAP_TAXI"/>
</dbReference>
<dbReference type="SUPFAM" id="SSF53850">
    <property type="entry name" value="Periplasmic binding protein-like II"/>
    <property type="match status" value="1"/>
</dbReference>
<evidence type="ECO:0000313" key="2">
    <source>
        <dbReference type="EMBL" id="EFQ22847.1"/>
    </source>
</evidence>
<dbReference type="HOGENOM" id="CLU_033215_4_1_0"/>
<feature type="signal peptide" evidence="1">
    <location>
        <begin position="1"/>
        <end position="24"/>
    </location>
</feature>
<sequence>MKRGFRFLAVGAALFSLMAGTAFGATFINIGTGTTGGTYYPVGAGMAKIWNTAIPGMKASAQSTGGTVHNLQLMSKGEAEMGFADGLYYFAYLGKGKYEGQPQKYLRAMVPLYAEPIHFLVAKGSGIKDLRGLKGKRVSIGAVASGTEVTAKELLRAAGLNPDKDIKAENLGLSDTAKAFADKQIDAALTVGAVGISGVVEAATMGLVEFVDVPEAQINQICAKLPYFLPFTIPAKTYKGQDKPNKTFASWNILVVSDKVDADLVYKMTKALFDKKQDLVNITTRMSSMTPENVRYIKIPLHQGAKKYYKEAGVAVN</sequence>
<dbReference type="Proteomes" id="UP000005096">
    <property type="component" value="Chromosome"/>
</dbReference>
<keyword evidence="3" id="KW-1185">Reference proteome</keyword>
<evidence type="ECO:0000256" key="1">
    <source>
        <dbReference type="SAM" id="SignalP"/>
    </source>
</evidence>
<dbReference type="PANTHER" id="PTHR42941:SF1">
    <property type="entry name" value="SLL1037 PROTEIN"/>
    <property type="match status" value="1"/>
</dbReference>
<dbReference type="STRING" id="584708.Apau_0413"/>
<dbReference type="Gene3D" id="3.40.190.10">
    <property type="entry name" value="Periplasmic binding protein-like II"/>
    <property type="match status" value="2"/>
</dbReference>
<feature type="chain" id="PRO_5003167484" evidence="1">
    <location>
        <begin position="25"/>
        <end position="317"/>
    </location>
</feature>
<reference evidence="2 3" key="1">
    <citation type="journal article" date="2010" name="Stand. Genomic Sci.">
        <title>Non-contiguous finished genome sequence of Aminomonas paucivorans type strain (GLU-3).</title>
        <authorList>
            <person name="Pitluck S."/>
            <person name="Yasawong M."/>
            <person name="Held B."/>
            <person name="Lapidus A."/>
            <person name="Nolan M."/>
            <person name="Copeland A."/>
            <person name="Lucas S."/>
            <person name="Del Rio T.G."/>
            <person name="Tice H."/>
            <person name="Cheng J.F."/>
            <person name="Chertkov O."/>
            <person name="Goodwin L."/>
            <person name="Tapia R."/>
            <person name="Han C."/>
            <person name="Liolios K."/>
            <person name="Ivanova N."/>
            <person name="Mavromatis K."/>
            <person name="Ovchinnikova G."/>
            <person name="Pati A."/>
            <person name="Chen A."/>
            <person name="Palaniappan K."/>
            <person name="Land M."/>
            <person name="Hauser L."/>
            <person name="Chang Y.J."/>
            <person name="Jeffries C.D."/>
            <person name="Pukall R."/>
            <person name="Spring S."/>
            <person name="Rohde M."/>
            <person name="Sikorski J."/>
            <person name="Goker M."/>
            <person name="Woyke T."/>
            <person name="Bristow J."/>
            <person name="Eisen J.A."/>
            <person name="Markowitz V."/>
            <person name="Hugenholtz P."/>
            <person name="Kyrpides N.C."/>
            <person name="Klenk H.P."/>
        </authorList>
    </citation>
    <scope>NUCLEOTIDE SEQUENCE [LARGE SCALE GENOMIC DNA]</scope>
    <source>
        <strain evidence="2 3">DSM 12260</strain>
    </source>
</reference>
<keyword evidence="1" id="KW-0732">Signal</keyword>
<dbReference type="PaxDb" id="584708-Apau_0413"/>